<dbReference type="EMBL" id="UGYK01000002">
    <property type="protein sequence ID" value="SUI67524.1"/>
    <property type="molecule type" value="Genomic_DNA"/>
</dbReference>
<dbReference type="Gene3D" id="3.20.20.450">
    <property type="entry name" value="EAL domain"/>
    <property type="match status" value="1"/>
</dbReference>
<organism evidence="1 2">
    <name type="scientific">Serratia marcescens</name>
    <dbReference type="NCBI Taxonomy" id="615"/>
    <lineage>
        <taxon>Bacteria</taxon>
        <taxon>Pseudomonadati</taxon>
        <taxon>Pseudomonadota</taxon>
        <taxon>Gammaproteobacteria</taxon>
        <taxon>Enterobacterales</taxon>
        <taxon>Yersiniaceae</taxon>
        <taxon>Serratia</taxon>
    </lineage>
</organism>
<sequence>MAVEMLSRFNSLDGDLAMPAEIGINLLAPEQRIELFNEQLKLAEQHAAWFTGNNVQLTINIEETIVELILSDSALGQRIGQYPFIAFEISESFPNLSAGKNNPSVRRLSEMFTLWLDDFGSGKGHVDCVVRRFV</sequence>
<dbReference type="InterPro" id="IPR035919">
    <property type="entry name" value="EAL_sf"/>
</dbReference>
<dbReference type="Proteomes" id="UP000254765">
    <property type="component" value="Unassembled WGS sequence"/>
</dbReference>
<protein>
    <submittedName>
        <fullName evidence="1">Cyclic di-GMP regulator CdgR</fullName>
    </submittedName>
</protein>
<evidence type="ECO:0000313" key="2">
    <source>
        <dbReference type="Proteomes" id="UP000254765"/>
    </source>
</evidence>
<dbReference type="SUPFAM" id="SSF141868">
    <property type="entry name" value="EAL domain-like"/>
    <property type="match status" value="1"/>
</dbReference>
<dbReference type="AlphaFoldDB" id="A0A379ZUI2"/>
<proteinExistence type="predicted"/>
<reference evidence="1 2" key="1">
    <citation type="submission" date="2018-06" db="EMBL/GenBank/DDBJ databases">
        <authorList>
            <consortium name="Pathogen Informatics"/>
            <person name="Doyle S."/>
        </authorList>
    </citation>
    <scope>NUCLEOTIDE SEQUENCE [LARGE SCALE GENOMIC DNA]</scope>
    <source>
        <strain evidence="1 2">NCTC10211</strain>
    </source>
</reference>
<name>A0A379ZUI2_SERMA</name>
<gene>
    <name evidence="1" type="primary">cdgR_2</name>
    <name evidence="1" type="ORF">NCTC10211_04222</name>
</gene>
<evidence type="ECO:0000313" key="1">
    <source>
        <dbReference type="EMBL" id="SUI67524.1"/>
    </source>
</evidence>
<accession>A0A379ZUI2</accession>